<organism evidence="5 6">
    <name type="scientific">Streptomyces cremeus</name>
    <dbReference type="NCBI Taxonomy" id="66881"/>
    <lineage>
        <taxon>Bacteria</taxon>
        <taxon>Bacillati</taxon>
        <taxon>Actinomycetota</taxon>
        <taxon>Actinomycetes</taxon>
        <taxon>Kitasatosporales</taxon>
        <taxon>Streptomycetaceae</taxon>
        <taxon>Streptomyces</taxon>
    </lineage>
</organism>
<evidence type="ECO:0000256" key="2">
    <source>
        <dbReference type="RuleBase" id="RU362119"/>
    </source>
</evidence>
<feature type="domain" description="5'-Nucleotidase C-terminal" evidence="4">
    <location>
        <begin position="409"/>
        <end position="583"/>
    </location>
</feature>
<dbReference type="InterPro" id="IPR029052">
    <property type="entry name" value="Metallo-depent_PP-like"/>
</dbReference>
<keyword evidence="6" id="KW-1185">Reference proteome</keyword>
<accession>A0ABV5PLG5</accession>
<evidence type="ECO:0000259" key="3">
    <source>
        <dbReference type="Pfam" id="PF00149"/>
    </source>
</evidence>
<dbReference type="PRINTS" id="PR01607">
    <property type="entry name" value="APYRASEFAMLY"/>
</dbReference>
<keyword evidence="2" id="KW-0378">Hydrolase</keyword>
<dbReference type="EMBL" id="JBHMCR010000019">
    <property type="protein sequence ID" value="MFB9524052.1"/>
    <property type="molecule type" value="Genomic_DNA"/>
</dbReference>
<dbReference type="InterPro" id="IPR004843">
    <property type="entry name" value="Calcineurin-like_PHP"/>
</dbReference>
<evidence type="ECO:0000313" key="6">
    <source>
        <dbReference type="Proteomes" id="UP001589718"/>
    </source>
</evidence>
<dbReference type="PANTHER" id="PTHR11575">
    <property type="entry name" value="5'-NUCLEOTIDASE-RELATED"/>
    <property type="match status" value="1"/>
</dbReference>
<keyword evidence="1" id="KW-0732">Signal</keyword>
<evidence type="ECO:0000313" key="5">
    <source>
        <dbReference type="EMBL" id="MFB9524052.1"/>
    </source>
</evidence>
<dbReference type="RefSeq" id="WP_380837754.1">
    <property type="nucleotide sequence ID" value="NZ_BAAAXE010000001.1"/>
</dbReference>
<dbReference type="SUPFAM" id="SSF56300">
    <property type="entry name" value="Metallo-dependent phosphatases"/>
    <property type="match status" value="1"/>
</dbReference>
<dbReference type="Pfam" id="PF02872">
    <property type="entry name" value="5_nucleotid_C"/>
    <property type="match status" value="1"/>
</dbReference>
<name>A0ABV5PLG5_STRCM</name>
<dbReference type="InterPro" id="IPR036907">
    <property type="entry name" value="5'-Nucleotdase_C_sf"/>
</dbReference>
<dbReference type="PANTHER" id="PTHR11575:SF24">
    <property type="entry name" value="5'-NUCLEOTIDASE"/>
    <property type="match status" value="1"/>
</dbReference>
<evidence type="ECO:0000259" key="4">
    <source>
        <dbReference type="Pfam" id="PF02872"/>
    </source>
</evidence>
<dbReference type="InterPro" id="IPR006311">
    <property type="entry name" value="TAT_signal"/>
</dbReference>
<dbReference type="SUPFAM" id="SSF55816">
    <property type="entry name" value="5'-nucleotidase (syn. UDP-sugar hydrolase), C-terminal domain"/>
    <property type="match status" value="1"/>
</dbReference>
<proteinExistence type="inferred from homology"/>
<dbReference type="Gene3D" id="3.60.21.10">
    <property type="match status" value="1"/>
</dbReference>
<dbReference type="InterPro" id="IPR008334">
    <property type="entry name" value="5'-Nucleotdase_C"/>
</dbReference>
<protein>
    <submittedName>
        <fullName evidence="5">Bifunctional metallophosphatase/5'-nucleotidase</fullName>
    </submittedName>
</protein>
<reference evidence="5 6" key="1">
    <citation type="submission" date="2024-09" db="EMBL/GenBank/DDBJ databases">
        <authorList>
            <person name="Sun Q."/>
            <person name="Mori K."/>
        </authorList>
    </citation>
    <scope>NUCLEOTIDE SEQUENCE [LARGE SCALE GENOMIC DNA]</scope>
    <source>
        <strain evidence="5 6">JCM 4362</strain>
    </source>
</reference>
<dbReference type="Gene3D" id="3.90.780.10">
    <property type="entry name" value="5'-Nucleotidase, C-terminal domain"/>
    <property type="match status" value="1"/>
</dbReference>
<sequence>MTQTRTSGPVNFLMGQQRSSYDTGRRSFLTAFGALATTTALGVPAHASDAARDAATADEYVDLQLLNICDLHGYLQGPVGSDAVVRGNGGKTYTVGGVAALGTHLERLRAGRANSLFFAPGDLFSGWEFDAAAFSDEPTIEALNALGLDFATAGNHEFDKSPAHLTEHMQDGRAHPVVGRDTGFRDSTGRRFRGADFRYYSANVVRTRTGRTVLPPYHVEYVRGPDGRRIPVGFIHLTVFGSELFPNSFHPGLRTLDQAAAADRCARELKRRGVHAIVLSMHDGAVAGGDFNSGSDPSGPAYELALRVSPDIDAIVCGHWHTRFNMMLPDPAGVPRPFVEAGFHGQVVNEINLRLDPRTGRVVRELTVSTSHPNTRDVTPHPGLKAIADYWAGQAATRERSRVAVQRGPFTRSRNTVGQSTMGDLAADWTLWAARRPVPSYDDSNVHRFVPAQLALVPLAPTVGQSLVRGDLTPGADGAVAFGQAWRAVGYGSPTVCVRVSGQQIHDALEQQWSTRPDGALRFAPLAVSGNVRYAFDASGAVGDRVDPADVRIDGAPLRVDRDYRLATSSYTLLGMDGYPALTAYREPYRHQRDFESFIAFVRERKELTPSPLDRVRVKDAALRGPGVGVVVDPPVPVREDGSPLPPSVAAILTAGGPRALRHGGHRPPC</sequence>
<dbReference type="PROSITE" id="PS51318">
    <property type="entry name" value="TAT"/>
    <property type="match status" value="1"/>
</dbReference>
<dbReference type="Pfam" id="PF00149">
    <property type="entry name" value="Metallophos"/>
    <property type="match status" value="1"/>
</dbReference>
<keyword evidence="2" id="KW-0547">Nucleotide-binding</keyword>
<dbReference type="Proteomes" id="UP001589718">
    <property type="component" value="Unassembled WGS sequence"/>
</dbReference>
<comment type="similarity">
    <text evidence="2">Belongs to the 5'-nucleotidase family.</text>
</comment>
<feature type="domain" description="Calcineurin-like phosphoesterase" evidence="3">
    <location>
        <begin position="69"/>
        <end position="322"/>
    </location>
</feature>
<gene>
    <name evidence="5" type="ORF">ACFFTU_29315</name>
</gene>
<dbReference type="InterPro" id="IPR006179">
    <property type="entry name" value="5_nucleotidase/apyrase"/>
</dbReference>
<evidence type="ECO:0000256" key="1">
    <source>
        <dbReference type="ARBA" id="ARBA00022729"/>
    </source>
</evidence>
<comment type="caution">
    <text evidence="5">The sequence shown here is derived from an EMBL/GenBank/DDBJ whole genome shotgun (WGS) entry which is preliminary data.</text>
</comment>